<reference evidence="2 3" key="1">
    <citation type="submission" date="2017-10" db="EMBL/GenBank/DDBJ databases">
        <title>Comparative genomics in systemic dimorphic fungi from Ajellomycetaceae.</title>
        <authorList>
            <person name="Munoz J.F."/>
            <person name="Mcewen J.G."/>
            <person name="Clay O.K."/>
            <person name="Cuomo C.A."/>
        </authorList>
    </citation>
    <scope>NUCLEOTIDE SEQUENCE [LARGE SCALE GENOMIC DNA]</scope>
    <source>
        <strain evidence="2 3">UAMH5409</strain>
    </source>
</reference>
<protein>
    <recommendedName>
        <fullName evidence="4">Methyltransferase domain-containing protein</fullName>
    </recommendedName>
</protein>
<gene>
    <name evidence="2" type="ORF">AJ79_00734</name>
</gene>
<organism evidence="2 3">
    <name type="scientific">Helicocarpus griseus UAMH5409</name>
    <dbReference type="NCBI Taxonomy" id="1447875"/>
    <lineage>
        <taxon>Eukaryota</taxon>
        <taxon>Fungi</taxon>
        <taxon>Dikarya</taxon>
        <taxon>Ascomycota</taxon>
        <taxon>Pezizomycotina</taxon>
        <taxon>Eurotiomycetes</taxon>
        <taxon>Eurotiomycetidae</taxon>
        <taxon>Onygenales</taxon>
        <taxon>Ajellomycetaceae</taxon>
        <taxon>Helicocarpus</taxon>
    </lineage>
</organism>
<evidence type="ECO:0000313" key="3">
    <source>
        <dbReference type="Proteomes" id="UP000223968"/>
    </source>
</evidence>
<dbReference type="SUPFAM" id="SSF53335">
    <property type="entry name" value="S-adenosyl-L-methionine-dependent methyltransferases"/>
    <property type="match status" value="1"/>
</dbReference>
<feature type="compositionally biased region" description="Polar residues" evidence="1">
    <location>
        <begin position="12"/>
        <end position="25"/>
    </location>
</feature>
<dbReference type="Gene3D" id="3.40.50.150">
    <property type="entry name" value="Vaccinia Virus protein VP39"/>
    <property type="match status" value="1"/>
</dbReference>
<dbReference type="AlphaFoldDB" id="A0A2B7Y9C0"/>
<evidence type="ECO:0000256" key="1">
    <source>
        <dbReference type="SAM" id="MobiDB-lite"/>
    </source>
</evidence>
<dbReference type="OrthoDB" id="2013972at2759"/>
<accession>A0A2B7Y9C0</accession>
<feature type="region of interest" description="Disordered" evidence="1">
    <location>
        <begin position="1"/>
        <end position="27"/>
    </location>
</feature>
<evidence type="ECO:0000313" key="2">
    <source>
        <dbReference type="EMBL" id="PGH18106.1"/>
    </source>
</evidence>
<dbReference type="PANTHER" id="PTHR43591">
    <property type="entry name" value="METHYLTRANSFERASE"/>
    <property type="match status" value="1"/>
</dbReference>
<dbReference type="GO" id="GO:0008168">
    <property type="term" value="F:methyltransferase activity"/>
    <property type="evidence" value="ECO:0007669"/>
    <property type="project" value="TreeGrafter"/>
</dbReference>
<dbReference type="Proteomes" id="UP000223968">
    <property type="component" value="Unassembled WGS sequence"/>
</dbReference>
<dbReference type="PANTHER" id="PTHR43591:SF10">
    <property type="entry name" value="ABC TRANSMEMBRANE TYPE-1 DOMAIN-CONTAINING PROTEIN-RELATED"/>
    <property type="match status" value="1"/>
</dbReference>
<proteinExistence type="predicted"/>
<dbReference type="EMBL" id="PDNB01000006">
    <property type="protein sequence ID" value="PGH18106.1"/>
    <property type="molecule type" value="Genomic_DNA"/>
</dbReference>
<dbReference type="STRING" id="1447875.A0A2B7Y9C0"/>
<dbReference type="Pfam" id="PF13489">
    <property type="entry name" value="Methyltransf_23"/>
    <property type="match status" value="1"/>
</dbReference>
<comment type="caution">
    <text evidence="2">The sequence shown here is derived from an EMBL/GenBank/DDBJ whole genome shotgun (WGS) entry which is preliminary data.</text>
</comment>
<sequence>MPQKYDVMAGSDHTSVNTRSSTQQLEVDDNLPKTTSEYADQLTVYTKSLSSGAGERYLGQIENGRRYHKFREGCYLLPNDEKENERLDIHHALVTCAVMDNKLFLSPIENPKHAIDLCTGTGIWAIQFADIFPDCEVIGNDLSPTQPSLVPPNLQFIIDDVESDWVYEETPFDFIHARYLAEAIRDMPRLLQQAYNCLKPGGWIEFQDWDTHPYSIDGSIKGTGIEQFYDVVLNAFIKQGFYTHPGRDLENWFIDAGFVNVHVKKYRVPLGSWAKGEKNKQAGAYNLMQYEEAIEGGALAVLTRYENWTPEEVQVLVAKARADARRPDVHVLFDFYVVWGQKPEK</sequence>
<evidence type="ECO:0008006" key="4">
    <source>
        <dbReference type="Google" id="ProtNLM"/>
    </source>
</evidence>
<dbReference type="CDD" id="cd02440">
    <property type="entry name" value="AdoMet_MTases"/>
    <property type="match status" value="1"/>
</dbReference>
<name>A0A2B7Y9C0_9EURO</name>
<keyword evidence="3" id="KW-1185">Reference proteome</keyword>
<dbReference type="InterPro" id="IPR029063">
    <property type="entry name" value="SAM-dependent_MTases_sf"/>
</dbReference>